<protein>
    <submittedName>
        <fullName evidence="1">Uncharacterized protein</fullName>
    </submittedName>
</protein>
<reference evidence="1" key="1">
    <citation type="submission" date="2022-03" db="EMBL/GenBank/DDBJ databases">
        <authorList>
            <person name="Martin C."/>
        </authorList>
    </citation>
    <scope>NUCLEOTIDE SEQUENCE</scope>
</reference>
<feature type="non-terminal residue" evidence="1">
    <location>
        <position position="1"/>
    </location>
</feature>
<name>A0A8J1U5R5_OWEFU</name>
<dbReference type="AlphaFoldDB" id="A0A8J1U5R5"/>
<organism evidence="1 2">
    <name type="scientific">Owenia fusiformis</name>
    <name type="common">Polychaete worm</name>
    <dbReference type="NCBI Taxonomy" id="6347"/>
    <lineage>
        <taxon>Eukaryota</taxon>
        <taxon>Metazoa</taxon>
        <taxon>Spiralia</taxon>
        <taxon>Lophotrochozoa</taxon>
        <taxon>Annelida</taxon>
        <taxon>Polychaeta</taxon>
        <taxon>Sedentaria</taxon>
        <taxon>Canalipalpata</taxon>
        <taxon>Sabellida</taxon>
        <taxon>Oweniida</taxon>
        <taxon>Oweniidae</taxon>
        <taxon>Owenia</taxon>
    </lineage>
</organism>
<dbReference type="Proteomes" id="UP000749559">
    <property type="component" value="Unassembled WGS sequence"/>
</dbReference>
<keyword evidence="2" id="KW-1185">Reference proteome</keyword>
<evidence type="ECO:0000313" key="1">
    <source>
        <dbReference type="EMBL" id="CAH1794651.1"/>
    </source>
</evidence>
<accession>A0A8J1U5R5</accession>
<proteinExistence type="predicted"/>
<sequence>IIAGLVYYFYDTGIYGDMSKRMGEKPTVTTYSSTSVQPITTTTTTPTAATRETTTTSMKTIVVTTIAENTPTTGTVLYTSSMLEGSMTIKDGPYATYLPELSVLDSKRTMEIKR</sequence>
<dbReference type="EMBL" id="CAIIXF020000009">
    <property type="protein sequence ID" value="CAH1794651.1"/>
    <property type="molecule type" value="Genomic_DNA"/>
</dbReference>
<evidence type="ECO:0000313" key="2">
    <source>
        <dbReference type="Proteomes" id="UP000749559"/>
    </source>
</evidence>
<gene>
    <name evidence="1" type="ORF">OFUS_LOCUS19318</name>
</gene>
<feature type="non-terminal residue" evidence="1">
    <location>
        <position position="114"/>
    </location>
</feature>
<comment type="caution">
    <text evidence="1">The sequence shown here is derived from an EMBL/GenBank/DDBJ whole genome shotgun (WGS) entry which is preliminary data.</text>
</comment>